<sequence length="163" mass="18173">MPTVEVTSKLITIEHIRISSKRSFADVRASIEADLPKLDPNIRVMLSRGDQDSIKEYEDHGPKLFMFLDRDHGELLAIAGQKRNAVQYEIGNPITASTMTRHSLGAALYAPLRVALFETEGGEVVFEYDKPSTFFGQFGDERVTEVGRYLDRELEAALVKAAG</sequence>
<name>A0ABU0FGE1_9HYPH</name>
<dbReference type="Gene3D" id="3.30.310.70">
    <property type="entry name" value="TT1751-like domain"/>
    <property type="match status" value="1"/>
</dbReference>
<evidence type="ECO:0000259" key="1">
    <source>
        <dbReference type="Pfam" id="PF03625"/>
    </source>
</evidence>
<dbReference type="RefSeq" id="WP_307429372.1">
    <property type="nucleotide sequence ID" value="NZ_JAUSVK010000001.1"/>
</dbReference>
<gene>
    <name evidence="2" type="ORF">J3R73_003475</name>
</gene>
<organism evidence="2 3">
    <name type="scientific">Labrys monachus</name>
    <dbReference type="NCBI Taxonomy" id="217067"/>
    <lineage>
        <taxon>Bacteria</taxon>
        <taxon>Pseudomonadati</taxon>
        <taxon>Pseudomonadota</taxon>
        <taxon>Alphaproteobacteria</taxon>
        <taxon>Hyphomicrobiales</taxon>
        <taxon>Xanthobacteraceae</taxon>
        <taxon>Labrys</taxon>
    </lineage>
</organism>
<evidence type="ECO:0000313" key="2">
    <source>
        <dbReference type="EMBL" id="MDQ0393683.1"/>
    </source>
</evidence>
<feature type="domain" description="DUF302" evidence="1">
    <location>
        <begin position="71"/>
        <end position="131"/>
    </location>
</feature>
<evidence type="ECO:0000313" key="3">
    <source>
        <dbReference type="Proteomes" id="UP001237448"/>
    </source>
</evidence>
<protein>
    <submittedName>
        <fullName evidence="2">Uncharacterized protein (DUF302 family)</fullName>
    </submittedName>
</protein>
<comment type="caution">
    <text evidence="2">The sequence shown here is derived from an EMBL/GenBank/DDBJ whole genome shotgun (WGS) entry which is preliminary data.</text>
</comment>
<dbReference type="CDD" id="cd14797">
    <property type="entry name" value="DUF302"/>
    <property type="match status" value="1"/>
</dbReference>
<keyword evidence="3" id="KW-1185">Reference proteome</keyword>
<dbReference type="InterPro" id="IPR035923">
    <property type="entry name" value="TT1751-like_sf"/>
</dbReference>
<reference evidence="2 3" key="1">
    <citation type="submission" date="2023-07" db="EMBL/GenBank/DDBJ databases">
        <title>Genomic Encyclopedia of Type Strains, Phase IV (KMG-IV): sequencing the most valuable type-strain genomes for metagenomic binning, comparative biology and taxonomic classification.</title>
        <authorList>
            <person name="Goeker M."/>
        </authorList>
    </citation>
    <scope>NUCLEOTIDE SEQUENCE [LARGE SCALE GENOMIC DNA]</scope>
    <source>
        <strain evidence="2 3">DSM 5896</strain>
    </source>
</reference>
<dbReference type="InterPro" id="IPR005180">
    <property type="entry name" value="DUF302"/>
</dbReference>
<dbReference type="EMBL" id="JAUSVK010000001">
    <property type="protein sequence ID" value="MDQ0393683.1"/>
    <property type="molecule type" value="Genomic_DNA"/>
</dbReference>
<proteinExistence type="predicted"/>
<dbReference type="Pfam" id="PF03625">
    <property type="entry name" value="DUF302"/>
    <property type="match status" value="1"/>
</dbReference>
<dbReference type="SUPFAM" id="SSF103247">
    <property type="entry name" value="TT1751-like"/>
    <property type="match status" value="1"/>
</dbReference>
<accession>A0ABU0FGE1</accession>
<dbReference type="Proteomes" id="UP001237448">
    <property type="component" value="Unassembled WGS sequence"/>
</dbReference>